<dbReference type="RefSeq" id="XP_018067920.1">
    <property type="nucleotide sequence ID" value="XM_018221324.1"/>
</dbReference>
<dbReference type="KEGG" id="psco:LY89DRAFT_754410"/>
<evidence type="ECO:0000313" key="4">
    <source>
        <dbReference type="EMBL" id="KUJ13565.1"/>
    </source>
</evidence>
<evidence type="ECO:0000259" key="3">
    <source>
        <dbReference type="PROSITE" id="PS50089"/>
    </source>
</evidence>
<feature type="compositionally biased region" description="Basic residues" evidence="2">
    <location>
        <begin position="517"/>
        <end position="526"/>
    </location>
</feature>
<evidence type="ECO:0000256" key="1">
    <source>
        <dbReference type="PROSITE-ProRule" id="PRU00175"/>
    </source>
</evidence>
<dbReference type="CDD" id="cd16448">
    <property type="entry name" value="RING-H2"/>
    <property type="match status" value="1"/>
</dbReference>
<dbReference type="InParanoid" id="A0A194X043"/>
<dbReference type="OrthoDB" id="8062037at2759"/>
<protein>
    <recommendedName>
        <fullName evidence="3">RING-type domain-containing protein</fullName>
    </recommendedName>
</protein>
<organism evidence="4 5">
    <name type="scientific">Mollisia scopiformis</name>
    <name type="common">Conifer needle endophyte fungus</name>
    <name type="synonym">Phialocephala scopiformis</name>
    <dbReference type="NCBI Taxonomy" id="149040"/>
    <lineage>
        <taxon>Eukaryota</taxon>
        <taxon>Fungi</taxon>
        <taxon>Dikarya</taxon>
        <taxon>Ascomycota</taxon>
        <taxon>Pezizomycotina</taxon>
        <taxon>Leotiomycetes</taxon>
        <taxon>Helotiales</taxon>
        <taxon>Mollisiaceae</taxon>
        <taxon>Mollisia</taxon>
    </lineage>
</organism>
<dbReference type="Pfam" id="PF13639">
    <property type="entry name" value="zf-RING_2"/>
    <property type="match status" value="1"/>
</dbReference>
<dbReference type="AlphaFoldDB" id="A0A194X043"/>
<name>A0A194X043_MOLSC</name>
<feature type="region of interest" description="Disordered" evidence="2">
    <location>
        <begin position="480"/>
        <end position="501"/>
    </location>
</feature>
<evidence type="ECO:0000256" key="2">
    <source>
        <dbReference type="SAM" id="MobiDB-lite"/>
    </source>
</evidence>
<keyword evidence="1" id="KW-0863">Zinc-finger</keyword>
<dbReference type="GO" id="GO:0008270">
    <property type="term" value="F:zinc ion binding"/>
    <property type="evidence" value="ECO:0007669"/>
    <property type="project" value="UniProtKB-KW"/>
</dbReference>
<dbReference type="EMBL" id="KQ947422">
    <property type="protein sequence ID" value="KUJ13565.1"/>
    <property type="molecule type" value="Genomic_DNA"/>
</dbReference>
<dbReference type="SMART" id="SM00184">
    <property type="entry name" value="RING"/>
    <property type="match status" value="1"/>
</dbReference>
<proteinExistence type="predicted"/>
<keyword evidence="1" id="KW-0479">Metal-binding</keyword>
<keyword evidence="5" id="KW-1185">Reference proteome</keyword>
<keyword evidence="1" id="KW-0862">Zinc</keyword>
<sequence length="546" mass="61429">MSDEPNSDPEEDTGVLFSFVNRILDRVTTAASNMVSSSPTSPIESPISPQVSPVVPGSFPLIQTPQTPQPRPFLTPPPTPIIVKKSASSLHHCGQFTFYFPRCSHATSHLLHLNTWSGTACNRNCVYDRGNDYWFYADQGSHCSYCGLGAQSGIGIKQTIPEDSKGRDRERFFEGLVRSGKICVGSAEEGAKEEYDAHYVRAVHQYNILIDALPTLNSKAPILSLAQLRTKRRERTLDRWDVRRFRAKRRTEEWVRNIRAEQYAKTKAHVEVGSRPFIVTPTGNPHMDLYTEVSIKGLPVPIDNCAWCQFSLSSSEAIAESGPPSSLPCGHTFHYNCIVELFEKRTKAGEKEKHKCPLCSVWFRDVREIPDFYGRYRNSEHVFDSCCDSSVLSKSDAGDIRGHTGPPWMEELSVKDKEETEEGVDAISETATLDHVEILEGASNHTEEISTVIDQTVEDQAGTERSDSGYDSPSAQLLEEQESLHTGCNEPERSDSFEEDHQSYIVTLRLPPGVIRRTSRLRRQPRRFADEPGGPTERRRSTRRRI</sequence>
<feature type="domain" description="RING-type" evidence="3">
    <location>
        <begin position="305"/>
        <end position="360"/>
    </location>
</feature>
<accession>A0A194X043</accession>
<dbReference type="GeneID" id="28831050"/>
<gene>
    <name evidence="4" type="ORF">LY89DRAFT_754410</name>
</gene>
<dbReference type="Gene3D" id="3.30.40.10">
    <property type="entry name" value="Zinc/RING finger domain, C3HC4 (zinc finger)"/>
    <property type="match status" value="1"/>
</dbReference>
<reference evidence="4 5" key="1">
    <citation type="submission" date="2015-10" db="EMBL/GenBank/DDBJ databases">
        <title>Full genome of DAOMC 229536 Phialocephala scopiformis, a fungal endophyte of spruce producing the potent anti-insectan compound rugulosin.</title>
        <authorList>
            <consortium name="DOE Joint Genome Institute"/>
            <person name="Walker A.K."/>
            <person name="Frasz S.L."/>
            <person name="Seifert K.A."/>
            <person name="Miller J.D."/>
            <person name="Mondo S.J."/>
            <person name="Labutti K."/>
            <person name="Lipzen A."/>
            <person name="Dockter R."/>
            <person name="Kennedy M."/>
            <person name="Grigoriev I.V."/>
            <person name="Spatafora J.W."/>
        </authorList>
    </citation>
    <scope>NUCLEOTIDE SEQUENCE [LARGE SCALE GENOMIC DNA]</scope>
    <source>
        <strain evidence="4 5">CBS 120377</strain>
    </source>
</reference>
<feature type="region of interest" description="Disordered" evidence="2">
    <location>
        <begin position="514"/>
        <end position="546"/>
    </location>
</feature>
<dbReference type="InterPro" id="IPR013083">
    <property type="entry name" value="Znf_RING/FYVE/PHD"/>
</dbReference>
<evidence type="ECO:0000313" key="5">
    <source>
        <dbReference type="Proteomes" id="UP000070700"/>
    </source>
</evidence>
<dbReference type="SUPFAM" id="SSF57850">
    <property type="entry name" value="RING/U-box"/>
    <property type="match status" value="1"/>
</dbReference>
<feature type="compositionally biased region" description="Basic and acidic residues" evidence="2">
    <location>
        <begin position="490"/>
        <end position="501"/>
    </location>
</feature>
<dbReference type="Proteomes" id="UP000070700">
    <property type="component" value="Unassembled WGS sequence"/>
</dbReference>
<dbReference type="InterPro" id="IPR001841">
    <property type="entry name" value="Znf_RING"/>
</dbReference>
<dbReference type="PROSITE" id="PS50089">
    <property type="entry name" value="ZF_RING_2"/>
    <property type="match status" value="1"/>
</dbReference>